<dbReference type="RefSeq" id="WP_100266162.1">
    <property type="nucleotide sequence ID" value="NZ_CP018800.1"/>
</dbReference>
<organism evidence="6 7">
    <name type="scientific">Mariprofundus ferrinatatus</name>
    <dbReference type="NCBI Taxonomy" id="1921087"/>
    <lineage>
        <taxon>Bacteria</taxon>
        <taxon>Pseudomonadati</taxon>
        <taxon>Pseudomonadota</taxon>
        <taxon>Candidatius Mariprofundia</taxon>
        <taxon>Mariprofundales</taxon>
        <taxon>Mariprofundaceae</taxon>
        <taxon>Mariprofundus</taxon>
    </lineage>
</organism>
<reference evidence="6 7" key="1">
    <citation type="submission" date="2016-12" db="EMBL/GenBank/DDBJ databases">
        <title>Isolation and genomic insights into novel planktonic Zetaproteobacteria from stratified waters of the Chesapeake Bay.</title>
        <authorList>
            <person name="McAllister S.M."/>
            <person name="Kato S."/>
            <person name="Chan C.S."/>
            <person name="Chiu B.K."/>
            <person name="Field E.K."/>
        </authorList>
    </citation>
    <scope>NUCLEOTIDE SEQUENCE [LARGE SCALE GENOMIC DNA]</scope>
    <source>
        <strain evidence="6 7">CP-8</strain>
    </source>
</reference>
<dbReference type="Gene3D" id="2.102.10.10">
    <property type="entry name" value="Rieske [2Fe-2S] iron-sulphur domain"/>
    <property type="match status" value="1"/>
</dbReference>
<keyword evidence="7" id="KW-1185">Reference proteome</keyword>
<accession>A0A2K8L6X3</accession>
<dbReference type="PANTHER" id="PTHR40261">
    <property type="match status" value="1"/>
</dbReference>
<evidence type="ECO:0000256" key="1">
    <source>
        <dbReference type="ARBA" id="ARBA00022714"/>
    </source>
</evidence>
<dbReference type="OrthoDB" id="9800776at2"/>
<keyword evidence="4" id="KW-0411">Iron-sulfur</keyword>
<evidence type="ECO:0000313" key="7">
    <source>
        <dbReference type="Proteomes" id="UP000231637"/>
    </source>
</evidence>
<dbReference type="KEGG" id="mfn:Ga0123462_2025"/>
<keyword evidence="3" id="KW-0408">Iron</keyword>
<dbReference type="PROSITE" id="PS51296">
    <property type="entry name" value="RIESKE"/>
    <property type="match status" value="1"/>
</dbReference>
<gene>
    <name evidence="6" type="ORF">Ga0123462_2025</name>
</gene>
<evidence type="ECO:0000256" key="2">
    <source>
        <dbReference type="ARBA" id="ARBA00022723"/>
    </source>
</evidence>
<dbReference type="EMBL" id="CP018800">
    <property type="protein sequence ID" value="ATX82862.1"/>
    <property type="molecule type" value="Genomic_DNA"/>
</dbReference>
<dbReference type="GO" id="GO:0051537">
    <property type="term" value="F:2 iron, 2 sulfur cluster binding"/>
    <property type="evidence" value="ECO:0007669"/>
    <property type="project" value="UniProtKB-KW"/>
</dbReference>
<protein>
    <submittedName>
        <fullName evidence="6">Rieske [2Fe-2S] domain-containing protein</fullName>
    </submittedName>
</protein>
<evidence type="ECO:0000256" key="3">
    <source>
        <dbReference type="ARBA" id="ARBA00023004"/>
    </source>
</evidence>
<name>A0A2K8L6X3_9PROT</name>
<dbReference type="GO" id="GO:0046872">
    <property type="term" value="F:metal ion binding"/>
    <property type="evidence" value="ECO:0007669"/>
    <property type="project" value="UniProtKB-KW"/>
</dbReference>
<dbReference type="InterPro" id="IPR036922">
    <property type="entry name" value="Rieske_2Fe-2S_sf"/>
</dbReference>
<evidence type="ECO:0000259" key="5">
    <source>
        <dbReference type="PROSITE" id="PS51296"/>
    </source>
</evidence>
<dbReference type="CDD" id="cd03467">
    <property type="entry name" value="Rieske"/>
    <property type="match status" value="1"/>
</dbReference>
<dbReference type="AlphaFoldDB" id="A0A2K8L6X3"/>
<evidence type="ECO:0000256" key="4">
    <source>
        <dbReference type="ARBA" id="ARBA00023014"/>
    </source>
</evidence>
<sequence length="134" mass="14986">MSKQQDWQFVNKPAEGEAVCFDLKATIHLSDGSDVDISEQGFLICFQGQYRAWRNHCPHAGAPLDWEPGRFFSDDGGQLLCHVHFAHFDPLSGECLSGPCSRGLYPLEFREMETVIQVPSMISNPESGEEKCHG</sequence>
<feature type="domain" description="Rieske" evidence="5">
    <location>
        <begin position="24"/>
        <end position="118"/>
    </location>
</feature>
<keyword evidence="2" id="KW-0479">Metal-binding</keyword>
<dbReference type="SUPFAM" id="SSF50022">
    <property type="entry name" value="ISP domain"/>
    <property type="match status" value="1"/>
</dbReference>
<dbReference type="PANTHER" id="PTHR40261:SF1">
    <property type="entry name" value="RIESKE DOMAIN-CONTAINING PROTEIN"/>
    <property type="match status" value="1"/>
</dbReference>
<evidence type="ECO:0000313" key="6">
    <source>
        <dbReference type="EMBL" id="ATX82862.1"/>
    </source>
</evidence>
<proteinExistence type="predicted"/>
<dbReference type="InterPro" id="IPR017941">
    <property type="entry name" value="Rieske_2Fe-2S"/>
</dbReference>
<dbReference type="Pfam" id="PF00355">
    <property type="entry name" value="Rieske"/>
    <property type="match status" value="1"/>
</dbReference>
<keyword evidence="1" id="KW-0001">2Fe-2S</keyword>
<dbReference type="Proteomes" id="UP000231637">
    <property type="component" value="Chromosome"/>
</dbReference>